<feature type="domain" description="Tyr recombinase" evidence="4">
    <location>
        <begin position="243"/>
        <end position="440"/>
    </location>
</feature>
<evidence type="ECO:0000313" key="5">
    <source>
        <dbReference type="EMBL" id="SHJ71292.1"/>
    </source>
</evidence>
<dbReference type="InterPro" id="IPR025269">
    <property type="entry name" value="SAM-like_dom"/>
</dbReference>
<dbReference type="Gene3D" id="1.10.443.10">
    <property type="entry name" value="Intergrase catalytic core"/>
    <property type="match status" value="1"/>
</dbReference>
<dbReference type="GO" id="GO:0006310">
    <property type="term" value="P:DNA recombination"/>
    <property type="evidence" value="ECO:0007669"/>
    <property type="project" value="UniProtKB-KW"/>
</dbReference>
<name>A0A1M6LJE1_9BACE</name>
<evidence type="ECO:0000256" key="2">
    <source>
        <dbReference type="ARBA" id="ARBA00023125"/>
    </source>
</evidence>
<sequence>MNYGTKLVYLYHPKVLKSVGQTLNNLVMAKFNIVAYKSNQKRDGSYPICLRATKEGKRKYIDLGLTTQENQWDESTGRFKRDKRLNPTYVRDNSLLNHYEERKDSILRKFAEERIDWTLNLFEEQFWGMSKQGKVYDFFITQIENLKATNHIGNAKAYARTLHVMGKYDDKIEERLFPEIDIKYVNAFNVALEKDKCGGNTRKYYMKTLRAVLNKAIKEKEASLSTYPFGKGGFEISTLEEETRKRYLLSEDLNLIKNSPQQNFTMEYTRRLFLFSYYCFGISYVDMASLTTHNIEKLETGEYIVYKRQKIKNQKGVKSIKIPLTDTIRGLIEWFGKNTPLIGDYLTPIITRDYSGEQLYEHIRSRYGRYNKNLKKLGVALGIERQKLTTYVSRHTMAMTLQSNKVPREVISQVMGHSNLETTNVYLDSFETSVVDEAAKLL</sequence>
<reference evidence="6" key="1">
    <citation type="submission" date="2016-11" db="EMBL/GenBank/DDBJ databases">
        <authorList>
            <person name="Varghese N."/>
            <person name="Submissions S."/>
        </authorList>
    </citation>
    <scope>NUCLEOTIDE SEQUENCE [LARGE SCALE GENOMIC DNA]</scope>
    <source>
        <strain evidence="6">DSM 26884</strain>
    </source>
</reference>
<dbReference type="PROSITE" id="PS51898">
    <property type="entry name" value="TYR_RECOMBINASE"/>
    <property type="match status" value="1"/>
</dbReference>
<dbReference type="Gene3D" id="1.10.150.130">
    <property type="match status" value="1"/>
</dbReference>
<organism evidence="5 6">
    <name type="scientific">Bacteroides stercorirosoris</name>
    <dbReference type="NCBI Taxonomy" id="871324"/>
    <lineage>
        <taxon>Bacteria</taxon>
        <taxon>Pseudomonadati</taxon>
        <taxon>Bacteroidota</taxon>
        <taxon>Bacteroidia</taxon>
        <taxon>Bacteroidales</taxon>
        <taxon>Bacteroidaceae</taxon>
        <taxon>Bacteroides</taxon>
    </lineage>
</organism>
<dbReference type="eggNOG" id="COG0582">
    <property type="taxonomic scope" value="Bacteria"/>
</dbReference>
<dbReference type="InterPro" id="IPR002104">
    <property type="entry name" value="Integrase_catalytic"/>
</dbReference>
<evidence type="ECO:0000313" key="6">
    <source>
        <dbReference type="Proteomes" id="UP000184192"/>
    </source>
</evidence>
<dbReference type="Pfam" id="PF00589">
    <property type="entry name" value="Phage_integrase"/>
    <property type="match status" value="1"/>
</dbReference>
<accession>A0A1M6LJE1</accession>
<dbReference type="InterPro" id="IPR050090">
    <property type="entry name" value="Tyrosine_recombinase_XerCD"/>
</dbReference>
<evidence type="ECO:0000256" key="3">
    <source>
        <dbReference type="ARBA" id="ARBA00023172"/>
    </source>
</evidence>
<keyword evidence="6" id="KW-1185">Reference proteome</keyword>
<dbReference type="Proteomes" id="UP000184192">
    <property type="component" value="Unassembled WGS sequence"/>
</dbReference>
<dbReference type="Pfam" id="PF13102">
    <property type="entry name" value="Phage_int_SAM_5"/>
    <property type="match status" value="1"/>
</dbReference>
<proteinExistence type="inferred from homology"/>
<dbReference type="EMBL" id="FQZN01000049">
    <property type="protein sequence ID" value="SHJ71292.1"/>
    <property type="molecule type" value="Genomic_DNA"/>
</dbReference>
<keyword evidence="2" id="KW-0238">DNA-binding</keyword>
<dbReference type="InterPro" id="IPR035386">
    <property type="entry name" value="Arm-DNA-bind_5"/>
</dbReference>
<dbReference type="InterPro" id="IPR011010">
    <property type="entry name" value="DNA_brk_join_enz"/>
</dbReference>
<dbReference type="InterPro" id="IPR010998">
    <property type="entry name" value="Integrase_recombinase_N"/>
</dbReference>
<dbReference type="PANTHER" id="PTHR30349">
    <property type="entry name" value="PHAGE INTEGRASE-RELATED"/>
    <property type="match status" value="1"/>
</dbReference>
<comment type="similarity">
    <text evidence="1">Belongs to the 'phage' integrase family.</text>
</comment>
<gene>
    <name evidence="5" type="ORF">SAMN05444350_14922</name>
</gene>
<dbReference type="GO" id="GO:0015074">
    <property type="term" value="P:DNA integration"/>
    <property type="evidence" value="ECO:0007669"/>
    <property type="project" value="InterPro"/>
</dbReference>
<evidence type="ECO:0000256" key="1">
    <source>
        <dbReference type="ARBA" id="ARBA00008857"/>
    </source>
</evidence>
<dbReference type="Pfam" id="PF17293">
    <property type="entry name" value="Arm-DNA-bind_5"/>
    <property type="match status" value="1"/>
</dbReference>
<dbReference type="SUPFAM" id="SSF56349">
    <property type="entry name" value="DNA breaking-rejoining enzymes"/>
    <property type="match status" value="1"/>
</dbReference>
<keyword evidence="3" id="KW-0233">DNA recombination</keyword>
<dbReference type="InterPro" id="IPR013762">
    <property type="entry name" value="Integrase-like_cat_sf"/>
</dbReference>
<dbReference type="GO" id="GO:0003677">
    <property type="term" value="F:DNA binding"/>
    <property type="evidence" value="ECO:0007669"/>
    <property type="project" value="UniProtKB-KW"/>
</dbReference>
<dbReference type="PANTHER" id="PTHR30349:SF64">
    <property type="entry name" value="PROPHAGE INTEGRASE INTD-RELATED"/>
    <property type="match status" value="1"/>
</dbReference>
<protein>
    <submittedName>
        <fullName evidence="5">Phage integrase family protein</fullName>
    </submittedName>
</protein>
<evidence type="ECO:0000259" key="4">
    <source>
        <dbReference type="PROSITE" id="PS51898"/>
    </source>
</evidence>
<dbReference type="AlphaFoldDB" id="A0A1M6LJE1"/>
<dbReference type="CDD" id="cd01185">
    <property type="entry name" value="INTN1_C_like"/>
    <property type="match status" value="1"/>
</dbReference>